<accession>A0A381PD61</accession>
<sequence length="358" mass="39099">MGQNRMEFPVKIAMALGAGASLDPNSLASHAQNLESAGVDLVWGGEIYGYDLVSTLAFVAGQTNTMELMTGILPVYSRSPALIAQTAMTIDTLSQGRFVLGLGTSGPQVIEGWHGVPFRKPLGMTRDVIDICRKVWSGEKVEHEGRAFSLPLPDGEGTGLGKPLKLMCKPYRRDIPIAVASIGPKNVEMTAELGNMWQPIHFLPEKFHDVWGDALHAGKAKRSTELGELEIVAGGTVALGSGPHVDAARKAVRDTTGFYVGGMGARDQNFYNDLFKRYGYEQEAQQIQDLFLGGNRDEAFSKVPDDYVDRASLTGDESRVRERIEIYKEVGVTYLNIDIPADTENPLEVIEKVKAWAE</sequence>
<dbReference type="InterPro" id="IPR011251">
    <property type="entry name" value="Luciferase-like_dom"/>
</dbReference>
<dbReference type="PANTHER" id="PTHR43244:SF1">
    <property type="entry name" value="5,10-METHYLENETETRAHYDROMETHANOPTERIN REDUCTASE"/>
    <property type="match status" value="1"/>
</dbReference>
<dbReference type="CDD" id="cd01097">
    <property type="entry name" value="Tetrahydromethanopterin_reductase"/>
    <property type="match status" value="1"/>
</dbReference>
<evidence type="ECO:0000256" key="1">
    <source>
        <dbReference type="ARBA" id="ARBA00023002"/>
    </source>
</evidence>
<evidence type="ECO:0000313" key="3">
    <source>
        <dbReference type="EMBL" id="SUZ64119.1"/>
    </source>
</evidence>
<organism evidence="3">
    <name type="scientific">marine metagenome</name>
    <dbReference type="NCBI Taxonomy" id="408172"/>
    <lineage>
        <taxon>unclassified sequences</taxon>
        <taxon>metagenomes</taxon>
        <taxon>ecological metagenomes</taxon>
    </lineage>
</organism>
<gene>
    <name evidence="3" type="ORF">METZ01_LOCUS16973</name>
</gene>
<dbReference type="SUPFAM" id="SSF51679">
    <property type="entry name" value="Bacterial luciferase-like"/>
    <property type="match status" value="1"/>
</dbReference>
<dbReference type="AlphaFoldDB" id="A0A381PD61"/>
<dbReference type="InterPro" id="IPR019951">
    <property type="entry name" value="F420_OxRdatse_Rv3520c_pred"/>
</dbReference>
<dbReference type="InterPro" id="IPR036661">
    <property type="entry name" value="Luciferase-like_sf"/>
</dbReference>
<keyword evidence="1" id="KW-0560">Oxidoreductase</keyword>
<dbReference type="Gene3D" id="3.20.20.30">
    <property type="entry name" value="Luciferase-like domain"/>
    <property type="match status" value="1"/>
</dbReference>
<feature type="domain" description="Luciferase-like" evidence="2">
    <location>
        <begin position="16"/>
        <end position="333"/>
    </location>
</feature>
<dbReference type="Pfam" id="PF00296">
    <property type="entry name" value="Bac_luciferase"/>
    <property type="match status" value="1"/>
</dbReference>
<dbReference type="NCBIfam" id="TIGR03559">
    <property type="entry name" value="F420_Rv3520c"/>
    <property type="match status" value="1"/>
</dbReference>
<evidence type="ECO:0000259" key="2">
    <source>
        <dbReference type="Pfam" id="PF00296"/>
    </source>
</evidence>
<proteinExistence type="predicted"/>
<reference evidence="3" key="1">
    <citation type="submission" date="2018-05" db="EMBL/GenBank/DDBJ databases">
        <authorList>
            <person name="Lanie J.A."/>
            <person name="Ng W.-L."/>
            <person name="Kazmierczak K.M."/>
            <person name="Andrzejewski T.M."/>
            <person name="Davidsen T.M."/>
            <person name="Wayne K.J."/>
            <person name="Tettelin H."/>
            <person name="Glass J.I."/>
            <person name="Rusch D."/>
            <person name="Podicherti R."/>
            <person name="Tsui H.-C.T."/>
            <person name="Winkler M.E."/>
        </authorList>
    </citation>
    <scope>NUCLEOTIDE SEQUENCE</scope>
</reference>
<protein>
    <recommendedName>
        <fullName evidence="2">Luciferase-like domain-containing protein</fullName>
    </recommendedName>
</protein>
<name>A0A381PD61_9ZZZZ</name>
<dbReference type="InterPro" id="IPR050564">
    <property type="entry name" value="F420-G6PD/mer"/>
</dbReference>
<dbReference type="GO" id="GO:0016705">
    <property type="term" value="F:oxidoreductase activity, acting on paired donors, with incorporation or reduction of molecular oxygen"/>
    <property type="evidence" value="ECO:0007669"/>
    <property type="project" value="InterPro"/>
</dbReference>
<dbReference type="EMBL" id="UINC01000928">
    <property type="protein sequence ID" value="SUZ64119.1"/>
    <property type="molecule type" value="Genomic_DNA"/>
</dbReference>
<dbReference type="PANTHER" id="PTHR43244">
    <property type="match status" value="1"/>
</dbReference>